<evidence type="ECO:0000256" key="8">
    <source>
        <dbReference type="RuleBase" id="RU004135"/>
    </source>
</evidence>
<accession>A0A517TAB1</accession>
<dbReference type="GO" id="GO:0008360">
    <property type="term" value="P:regulation of cell shape"/>
    <property type="evidence" value="ECO:0007669"/>
    <property type="project" value="UniProtKB-KW"/>
</dbReference>
<dbReference type="Pfam" id="PF08245">
    <property type="entry name" value="Mur_ligase_M"/>
    <property type="match status" value="1"/>
</dbReference>
<evidence type="ECO:0000256" key="5">
    <source>
        <dbReference type="ARBA" id="ARBA00023306"/>
    </source>
</evidence>
<keyword evidence="7" id="KW-0460">Magnesium</keyword>
<dbReference type="InterPro" id="IPR036615">
    <property type="entry name" value="Mur_ligase_C_dom_sf"/>
</dbReference>
<feature type="domain" description="Mur ligase C-terminal" evidence="10">
    <location>
        <begin position="349"/>
        <end position="472"/>
    </location>
</feature>
<dbReference type="Proteomes" id="UP000319976">
    <property type="component" value="Chromosome"/>
</dbReference>
<evidence type="ECO:0000256" key="3">
    <source>
        <dbReference type="ARBA" id="ARBA00022960"/>
    </source>
</evidence>
<dbReference type="OrthoDB" id="9800958at2"/>
<dbReference type="GO" id="GO:0000287">
    <property type="term" value="F:magnesium ion binding"/>
    <property type="evidence" value="ECO:0007669"/>
    <property type="project" value="UniProtKB-UniRule"/>
</dbReference>
<feature type="modified residue" description="N6-carboxylysine" evidence="7">
    <location>
        <position position="236"/>
    </location>
</feature>
<dbReference type="InterPro" id="IPR036565">
    <property type="entry name" value="Mur-like_cat_sf"/>
</dbReference>
<evidence type="ECO:0000256" key="2">
    <source>
        <dbReference type="ARBA" id="ARBA00022618"/>
    </source>
</evidence>
<comment type="similarity">
    <text evidence="1 7">Belongs to the MurCDEF family. MurE subfamily.</text>
</comment>
<dbReference type="GO" id="GO:0009252">
    <property type="term" value="P:peptidoglycan biosynthetic process"/>
    <property type="evidence" value="ECO:0007669"/>
    <property type="project" value="UniProtKB-UniRule"/>
</dbReference>
<keyword evidence="13" id="KW-1185">Reference proteome</keyword>
<dbReference type="Pfam" id="PF01225">
    <property type="entry name" value="Mur_ligase"/>
    <property type="match status" value="1"/>
</dbReference>
<evidence type="ECO:0000256" key="4">
    <source>
        <dbReference type="ARBA" id="ARBA00022984"/>
    </source>
</evidence>
<protein>
    <recommendedName>
        <fullName evidence="7">UDP-N-acetylmuramoyl-L-alanyl-D-glutamate--2,6-diaminopimelate ligase</fullName>
        <ecNumber evidence="7">6.3.2.13</ecNumber>
    </recommendedName>
    <alternativeName>
        <fullName evidence="7">Meso-A2pm-adding enzyme</fullName>
    </alternativeName>
    <alternativeName>
        <fullName evidence="7">Meso-diaminopimelate-adding enzyme</fullName>
    </alternativeName>
    <alternativeName>
        <fullName evidence="7">UDP-MurNAc-L-Ala-D-Glu:meso-diaminopimelate ligase</fullName>
    </alternativeName>
    <alternativeName>
        <fullName evidence="7">UDP-MurNAc-tripeptide synthetase</fullName>
    </alternativeName>
    <alternativeName>
        <fullName evidence="7">UDP-N-acetylmuramyl-tripeptide synthetase</fullName>
    </alternativeName>
</protein>
<keyword evidence="7 12" id="KW-0436">Ligase</keyword>
<feature type="binding site" evidence="7">
    <location>
        <begin position="420"/>
        <end position="423"/>
    </location>
    <ligand>
        <name>meso-2,6-diaminopimelate</name>
        <dbReference type="ChEBI" id="CHEBI:57791"/>
    </ligand>
</feature>
<keyword evidence="7" id="KW-0547">Nucleotide-binding</keyword>
<dbReference type="KEGG" id="chya:V22_25540"/>
<dbReference type="AlphaFoldDB" id="A0A517TAB1"/>
<comment type="function">
    <text evidence="7">Catalyzes the addition of meso-diaminopimelic acid to the nucleotide precursor UDP-N-acetylmuramoyl-L-alanyl-D-glutamate (UMAG) in the biosynthesis of bacterial cell-wall peptidoglycan.</text>
</comment>
<evidence type="ECO:0000313" key="13">
    <source>
        <dbReference type="Proteomes" id="UP000319976"/>
    </source>
</evidence>
<dbReference type="UniPathway" id="UPA00219"/>
<dbReference type="NCBIfam" id="TIGR01085">
    <property type="entry name" value="murE"/>
    <property type="match status" value="1"/>
</dbReference>
<evidence type="ECO:0000256" key="1">
    <source>
        <dbReference type="ARBA" id="ARBA00005898"/>
    </source>
</evidence>
<proteinExistence type="inferred from homology"/>
<dbReference type="SUPFAM" id="SSF53244">
    <property type="entry name" value="MurD-like peptide ligases, peptide-binding domain"/>
    <property type="match status" value="1"/>
</dbReference>
<feature type="binding site" evidence="7">
    <location>
        <position position="474"/>
    </location>
    <ligand>
        <name>meso-2,6-diaminopimelate</name>
        <dbReference type="ChEBI" id="CHEBI:57791"/>
    </ligand>
</feature>
<dbReference type="Pfam" id="PF02875">
    <property type="entry name" value="Mur_ligase_C"/>
    <property type="match status" value="1"/>
</dbReference>
<organism evidence="12 13">
    <name type="scientific">Calycomorphotria hydatis</name>
    <dbReference type="NCBI Taxonomy" id="2528027"/>
    <lineage>
        <taxon>Bacteria</taxon>
        <taxon>Pseudomonadati</taxon>
        <taxon>Planctomycetota</taxon>
        <taxon>Planctomycetia</taxon>
        <taxon>Planctomycetales</taxon>
        <taxon>Planctomycetaceae</taxon>
        <taxon>Calycomorphotria</taxon>
    </lineage>
</organism>
<feature type="binding site" evidence="7">
    <location>
        <position position="48"/>
    </location>
    <ligand>
        <name>UDP-N-acetyl-alpha-D-muramoyl-L-alanyl-D-glutamate</name>
        <dbReference type="ChEBI" id="CHEBI:83900"/>
    </ligand>
</feature>
<feature type="binding site" evidence="7">
    <location>
        <position position="202"/>
    </location>
    <ligand>
        <name>UDP-N-acetyl-alpha-D-muramoyl-L-alanyl-D-glutamate</name>
        <dbReference type="ChEBI" id="CHEBI:83900"/>
    </ligand>
</feature>
<reference evidence="12 13" key="1">
    <citation type="submission" date="2019-02" db="EMBL/GenBank/DDBJ databases">
        <title>Deep-cultivation of Planctomycetes and their phenomic and genomic characterization uncovers novel biology.</title>
        <authorList>
            <person name="Wiegand S."/>
            <person name="Jogler M."/>
            <person name="Boedeker C."/>
            <person name="Pinto D."/>
            <person name="Vollmers J."/>
            <person name="Rivas-Marin E."/>
            <person name="Kohn T."/>
            <person name="Peeters S.H."/>
            <person name="Heuer A."/>
            <person name="Rast P."/>
            <person name="Oberbeckmann S."/>
            <person name="Bunk B."/>
            <person name="Jeske O."/>
            <person name="Meyerdierks A."/>
            <person name="Storesund J.E."/>
            <person name="Kallscheuer N."/>
            <person name="Luecker S."/>
            <person name="Lage O.M."/>
            <person name="Pohl T."/>
            <person name="Merkel B.J."/>
            <person name="Hornburger P."/>
            <person name="Mueller R.-W."/>
            <person name="Bruemmer F."/>
            <person name="Labrenz M."/>
            <person name="Spormann A.M."/>
            <person name="Op den Camp H."/>
            <person name="Overmann J."/>
            <person name="Amann R."/>
            <person name="Jetten M.S.M."/>
            <person name="Mascher T."/>
            <person name="Medema M.H."/>
            <person name="Devos D.P."/>
            <person name="Kaster A.-K."/>
            <person name="Ovreas L."/>
            <person name="Rohde M."/>
            <person name="Galperin M.Y."/>
            <person name="Jogler C."/>
        </authorList>
    </citation>
    <scope>NUCLEOTIDE SEQUENCE [LARGE SCALE GENOMIC DNA]</scope>
    <source>
        <strain evidence="12 13">V22</strain>
    </source>
</reference>
<feature type="domain" description="Mur ligase N-terminal catalytic" evidence="9">
    <location>
        <begin position="44"/>
        <end position="86"/>
    </location>
</feature>
<comment type="caution">
    <text evidence="7">Lacks conserved residue(s) required for the propagation of feature annotation.</text>
</comment>
<evidence type="ECO:0000259" key="10">
    <source>
        <dbReference type="Pfam" id="PF02875"/>
    </source>
</evidence>
<evidence type="ECO:0000256" key="6">
    <source>
        <dbReference type="ARBA" id="ARBA00023316"/>
    </source>
</evidence>
<feature type="domain" description="Mur ligase central" evidence="11">
    <location>
        <begin position="125"/>
        <end position="326"/>
    </location>
</feature>
<feature type="binding site" evidence="7">
    <location>
        <position position="196"/>
    </location>
    <ligand>
        <name>UDP-N-acetyl-alpha-D-muramoyl-L-alanyl-D-glutamate</name>
        <dbReference type="ChEBI" id="CHEBI:83900"/>
    </ligand>
</feature>
<dbReference type="InterPro" id="IPR004101">
    <property type="entry name" value="Mur_ligase_C"/>
</dbReference>
<dbReference type="SUPFAM" id="SSF53623">
    <property type="entry name" value="MurD-like peptide ligases, catalytic domain"/>
    <property type="match status" value="1"/>
</dbReference>
<dbReference type="InterPro" id="IPR035911">
    <property type="entry name" value="MurE/MurF_N"/>
</dbReference>
<comment type="cofactor">
    <cofactor evidence="7">
        <name>Mg(2+)</name>
        <dbReference type="ChEBI" id="CHEBI:18420"/>
    </cofactor>
</comment>
<dbReference type="EC" id="6.3.2.13" evidence="7"/>
<dbReference type="PANTHER" id="PTHR23135">
    <property type="entry name" value="MUR LIGASE FAMILY MEMBER"/>
    <property type="match status" value="1"/>
</dbReference>
<keyword evidence="4 7" id="KW-0573">Peptidoglycan synthesis</keyword>
<feature type="binding site" evidence="7">
    <location>
        <begin position="169"/>
        <end position="170"/>
    </location>
    <ligand>
        <name>UDP-N-acetyl-alpha-D-muramoyl-L-alanyl-D-glutamate</name>
        <dbReference type="ChEBI" id="CHEBI:83900"/>
    </ligand>
</feature>
<feature type="binding site" evidence="7">
    <location>
        <position position="470"/>
    </location>
    <ligand>
        <name>meso-2,6-diaminopimelate</name>
        <dbReference type="ChEBI" id="CHEBI:57791"/>
    </ligand>
</feature>
<keyword evidence="7" id="KW-0963">Cytoplasm</keyword>
<keyword evidence="5 7" id="KW-0131">Cell cycle</keyword>
<dbReference type="NCBIfam" id="NF001124">
    <property type="entry name" value="PRK00139.1-2"/>
    <property type="match status" value="1"/>
</dbReference>
<evidence type="ECO:0000256" key="7">
    <source>
        <dbReference type="HAMAP-Rule" id="MF_00208"/>
    </source>
</evidence>
<name>A0A517TAB1_9PLAN</name>
<dbReference type="EMBL" id="CP036316">
    <property type="protein sequence ID" value="QDT65306.1"/>
    <property type="molecule type" value="Genomic_DNA"/>
</dbReference>
<comment type="pathway">
    <text evidence="7 8">Cell wall biogenesis; peptidoglycan biosynthesis.</text>
</comment>
<dbReference type="NCBIfam" id="NF001126">
    <property type="entry name" value="PRK00139.1-4"/>
    <property type="match status" value="1"/>
</dbReference>
<dbReference type="SUPFAM" id="SSF63418">
    <property type="entry name" value="MurE/MurF N-terminal domain"/>
    <property type="match status" value="1"/>
</dbReference>
<dbReference type="InterPro" id="IPR000713">
    <property type="entry name" value="Mur_ligase_N"/>
</dbReference>
<feature type="short sequence motif" description="Meso-diaminopimelate recognition motif" evidence="7">
    <location>
        <begin position="420"/>
        <end position="423"/>
    </location>
</feature>
<evidence type="ECO:0000259" key="11">
    <source>
        <dbReference type="Pfam" id="PF08245"/>
    </source>
</evidence>
<dbReference type="InterPro" id="IPR013221">
    <property type="entry name" value="Mur_ligase_cen"/>
</dbReference>
<feature type="binding site" evidence="7">
    <location>
        <position position="397"/>
    </location>
    <ligand>
        <name>meso-2,6-diaminopimelate</name>
        <dbReference type="ChEBI" id="CHEBI:57791"/>
    </ligand>
</feature>
<dbReference type="GO" id="GO:0051301">
    <property type="term" value="P:cell division"/>
    <property type="evidence" value="ECO:0007669"/>
    <property type="project" value="UniProtKB-KW"/>
</dbReference>
<dbReference type="GO" id="GO:0008765">
    <property type="term" value="F:UDP-N-acetylmuramoylalanyl-D-glutamate-2,6-diaminopimelate ligase activity"/>
    <property type="evidence" value="ECO:0007669"/>
    <property type="project" value="UniProtKB-UniRule"/>
</dbReference>
<dbReference type="GO" id="GO:0005524">
    <property type="term" value="F:ATP binding"/>
    <property type="evidence" value="ECO:0007669"/>
    <property type="project" value="UniProtKB-UniRule"/>
</dbReference>
<dbReference type="RefSeq" id="WP_145263189.1">
    <property type="nucleotide sequence ID" value="NZ_CP036316.1"/>
</dbReference>
<keyword evidence="7" id="KW-0067">ATP-binding</keyword>
<gene>
    <name evidence="7 12" type="primary">murE</name>
    <name evidence="12" type="ORF">V22_25540</name>
</gene>
<sequence>MAVKPAPIRVQAIAPRVGKTLVSLRRVVKGASFVGCGDIGVERVEEDSRQCVPGSLFAAIPGGTHDGHHYIGDAIANGASAVLTQRVLPDCPVPQCVVPQSRIAYSQLCAVLNGRPDRLVNVTGVTGTNGKTTVAWMLRSLWAAVGQKCGLIGTVEYDNGRDHAEAKLTTPETKQFWSLLGEMSKQRVAHAAVELSSQALDQDRVASLQLGAAVFTNISQDHLDYHGSLENYFEAKAKILTNVRTGGSVILNADDSGLNGLVERVPAGVNVIQYSTTQPADVSASNITQDANGVTFQLHCDGQCSEVTLPCIGQHNISNALAAVAVLHTAGVAFPQIVEALNQISLPPGRLDRVVRSPFEVIVDYAHTPDALAHAIAAVKQSTAGKTLLVFGAGGDRDPGKRPLMGQAASAADVVFLTSDNPRTEDPSKIMQDVRAGITGTNLIEEADRTEAIRLAVCEAKTGDVVLIAGKGHETVQIVGNQTLPHDDRVVAMRCVAELESPLIANKAA</sequence>
<comment type="subcellular location">
    <subcellularLocation>
        <location evidence="7 8">Cytoplasm</location>
    </subcellularLocation>
</comment>
<dbReference type="GO" id="GO:0071555">
    <property type="term" value="P:cell wall organization"/>
    <property type="evidence" value="ECO:0007669"/>
    <property type="project" value="UniProtKB-KW"/>
</dbReference>
<dbReference type="Gene3D" id="3.90.190.20">
    <property type="entry name" value="Mur ligase, C-terminal domain"/>
    <property type="match status" value="1"/>
</dbReference>
<evidence type="ECO:0000313" key="12">
    <source>
        <dbReference type="EMBL" id="QDT65306.1"/>
    </source>
</evidence>
<keyword evidence="3 7" id="KW-0133">Cell shape</keyword>
<dbReference type="Gene3D" id="3.40.1190.10">
    <property type="entry name" value="Mur-like, catalytic domain"/>
    <property type="match status" value="1"/>
</dbReference>
<dbReference type="InterPro" id="IPR005761">
    <property type="entry name" value="UDP-N-AcMur-Glu-dNH2Pim_ligase"/>
</dbReference>
<evidence type="ECO:0000259" key="9">
    <source>
        <dbReference type="Pfam" id="PF01225"/>
    </source>
</evidence>
<feature type="binding site" evidence="7">
    <location>
        <begin position="127"/>
        <end position="133"/>
    </location>
    <ligand>
        <name>ATP</name>
        <dbReference type="ChEBI" id="CHEBI:30616"/>
    </ligand>
</feature>
<dbReference type="Gene3D" id="3.40.1390.10">
    <property type="entry name" value="MurE/MurF, N-terminal domain"/>
    <property type="match status" value="1"/>
</dbReference>
<comment type="PTM">
    <text evidence="7">Carboxylation is probably crucial for Mg(2+) binding and, consequently, for the gamma-phosphate positioning of ATP.</text>
</comment>
<dbReference type="GO" id="GO:0005737">
    <property type="term" value="C:cytoplasm"/>
    <property type="evidence" value="ECO:0007669"/>
    <property type="project" value="UniProtKB-SubCell"/>
</dbReference>
<dbReference type="PANTHER" id="PTHR23135:SF4">
    <property type="entry name" value="UDP-N-ACETYLMURAMOYL-L-ALANYL-D-GLUTAMATE--2,6-DIAMINOPIMELATE LIGASE MURE HOMOLOG, CHLOROPLASTIC"/>
    <property type="match status" value="1"/>
</dbReference>
<comment type="catalytic activity">
    <reaction evidence="7">
        <text>UDP-N-acetyl-alpha-D-muramoyl-L-alanyl-D-glutamate + meso-2,6-diaminopimelate + ATP = UDP-N-acetyl-alpha-D-muramoyl-L-alanyl-gamma-D-glutamyl-meso-2,6-diaminopimelate + ADP + phosphate + H(+)</text>
        <dbReference type="Rhea" id="RHEA:23676"/>
        <dbReference type="ChEBI" id="CHEBI:15378"/>
        <dbReference type="ChEBI" id="CHEBI:30616"/>
        <dbReference type="ChEBI" id="CHEBI:43474"/>
        <dbReference type="ChEBI" id="CHEBI:57791"/>
        <dbReference type="ChEBI" id="CHEBI:83900"/>
        <dbReference type="ChEBI" id="CHEBI:83905"/>
        <dbReference type="ChEBI" id="CHEBI:456216"/>
        <dbReference type="EC" id="6.3.2.13"/>
    </reaction>
</comment>
<keyword evidence="6 7" id="KW-0961">Cell wall biogenesis/degradation</keyword>
<keyword evidence="2 7" id="KW-0132">Cell division</keyword>
<feature type="binding site" evidence="7">
    <location>
        <position position="204"/>
    </location>
    <ligand>
        <name>UDP-N-acetyl-alpha-D-muramoyl-L-alanyl-D-glutamate</name>
        <dbReference type="ChEBI" id="CHEBI:83900"/>
    </ligand>
</feature>
<dbReference type="HAMAP" id="MF_00208">
    <property type="entry name" value="MurE"/>
    <property type="match status" value="1"/>
</dbReference>